<feature type="chain" id="PRO_5046621877" evidence="2">
    <location>
        <begin position="22"/>
        <end position="253"/>
    </location>
</feature>
<dbReference type="RefSeq" id="WP_212493463.1">
    <property type="nucleotide sequence ID" value="NZ_JAFCJH010000020.1"/>
</dbReference>
<accession>A0ABS5FLR5</accession>
<evidence type="ECO:0000256" key="2">
    <source>
        <dbReference type="SAM" id="SignalP"/>
    </source>
</evidence>
<proteinExistence type="predicted"/>
<gene>
    <name evidence="3" type="ORF">JQ615_20320</name>
</gene>
<feature type="signal peptide" evidence="2">
    <location>
        <begin position="1"/>
        <end position="21"/>
    </location>
</feature>
<feature type="region of interest" description="Disordered" evidence="1">
    <location>
        <begin position="131"/>
        <end position="150"/>
    </location>
</feature>
<evidence type="ECO:0000256" key="1">
    <source>
        <dbReference type="SAM" id="MobiDB-lite"/>
    </source>
</evidence>
<dbReference type="Proteomes" id="UP001315278">
    <property type="component" value="Unassembled WGS sequence"/>
</dbReference>
<evidence type="ECO:0000313" key="4">
    <source>
        <dbReference type="Proteomes" id="UP001315278"/>
    </source>
</evidence>
<keyword evidence="4" id="KW-1185">Reference proteome</keyword>
<name>A0ABS5FLR5_9BRAD</name>
<protein>
    <submittedName>
        <fullName evidence="3">Uncharacterized protein</fullName>
    </submittedName>
</protein>
<sequence length="253" mass="25912">MTKAITLAALTSILLGGAAVSAILGRDSVPAASAVAAAVPEAAPVANRASKQDKLVVASAAAYEPPQAANPPAAQSALQLRAQANIPGANVTVTNGSAASDILRQAYASAEPADVGLPKIADPVDAAPKVAEPAAAPAPQKPKAAARPAAQKSYTLLSDAQIASIKQRLKLSSDQESYWPPVESALRAVARKIHSKRQGDGTGGSVPIDPDSEEVQQLKSAAMPLLFQLREDQKSEVRSLARLIGLEKVAAMI</sequence>
<organism evidence="3 4">
    <name type="scientific">Bradyrhizobium jicamae</name>
    <dbReference type="NCBI Taxonomy" id="280332"/>
    <lineage>
        <taxon>Bacteria</taxon>
        <taxon>Pseudomonadati</taxon>
        <taxon>Pseudomonadota</taxon>
        <taxon>Alphaproteobacteria</taxon>
        <taxon>Hyphomicrobiales</taxon>
        <taxon>Nitrobacteraceae</taxon>
        <taxon>Bradyrhizobium</taxon>
    </lineage>
</organism>
<dbReference type="EMBL" id="JAFCJH010000020">
    <property type="protein sequence ID" value="MBR0797734.1"/>
    <property type="molecule type" value="Genomic_DNA"/>
</dbReference>
<evidence type="ECO:0000313" key="3">
    <source>
        <dbReference type="EMBL" id="MBR0797734.1"/>
    </source>
</evidence>
<comment type="caution">
    <text evidence="3">The sequence shown here is derived from an EMBL/GenBank/DDBJ whole genome shotgun (WGS) entry which is preliminary data.</text>
</comment>
<reference evidence="4" key="1">
    <citation type="journal article" date="2021" name="ISME J.">
        <title>Evolutionary origin and ecological implication of a unique nif island in free-living Bradyrhizobium lineages.</title>
        <authorList>
            <person name="Tao J."/>
        </authorList>
    </citation>
    <scope>NUCLEOTIDE SEQUENCE [LARGE SCALE GENOMIC DNA]</scope>
    <source>
        <strain evidence="4">SZCCT0434</strain>
    </source>
</reference>
<keyword evidence="2" id="KW-0732">Signal</keyword>